<dbReference type="OrthoDB" id="9332038at2759"/>
<proteinExistence type="predicted"/>
<evidence type="ECO:0000256" key="5">
    <source>
        <dbReference type="ARBA" id="ARBA00022840"/>
    </source>
</evidence>
<dbReference type="PANTHER" id="PTHR24058:SF112">
    <property type="entry name" value="DUAL SPECIFICITY TYROSINE-PHOSPHORYLATION-REGULATED KINASE 3 HOMOLOG-RELATED"/>
    <property type="match status" value="1"/>
</dbReference>
<reference evidence="8 9" key="1">
    <citation type="submission" date="2018-10" db="EMBL/GenBank/DDBJ databases">
        <authorList>
            <consortium name="Pathogen Informatics"/>
        </authorList>
    </citation>
    <scope>NUCLEOTIDE SEQUENCE [LARGE SCALE GENOMIC DNA]</scope>
</reference>
<protein>
    <recommendedName>
        <fullName evidence="7">Protein kinase domain-containing protein</fullName>
    </recommendedName>
</protein>
<dbReference type="GO" id="GO:0005634">
    <property type="term" value="C:nucleus"/>
    <property type="evidence" value="ECO:0007669"/>
    <property type="project" value="TreeGrafter"/>
</dbReference>
<dbReference type="GO" id="GO:0005737">
    <property type="term" value="C:cytoplasm"/>
    <property type="evidence" value="ECO:0007669"/>
    <property type="project" value="TreeGrafter"/>
</dbReference>
<evidence type="ECO:0000259" key="7">
    <source>
        <dbReference type="PROSITE" id="PS50011"/>
    </source>
</evidence>
<accession>A0A0R3UQS8</accession>
<dbReference type="GO" id="GO:0005856">
    <property type="term" value="C:cytoskeleton"/>
    <property type="evidence" value="ECO:0007669"/>
    <property type="project" value="TreeGrafter"/>
</dbReference>
<dbReference type="EMBL" id="UXSR01006082">
    <property type="protein sequence ID" value="VDD84231.1"/>
    <property type="molecule type" value="Genomic_DNA"/>
</dbReference>
<dbReference type="Proteomes" id="UP000267029">
    <property type="component" value="Unassembled WGS sequence"/>
</dbReference>
<keyword evidence="1" id="KW-0723">Serine/threonine-protein kinase</keyword>
<dbReference type="InterPro" id="IPR011009">
    <property type="entry name" value="Kinase-like_dom_sf"/>
</dbReference>
<feature type="non-terminal residue" evidence="8">
    <location>
        <position position="1"/>
    </location>
</feature>
<sequence length="667" mass="73862">VERSRRRFWNCQVVLGSGQNYGFDDDQGSYIHTPHDYIAYRFEVLKILGKGSFGQVVEAFDQMTNTFVGLKMLRNERRFTKQAAEEICTSELLRDQDLDNSRNVVHLLKHFTFLRKFAHFILICLDKLHRNKIIHYDFKPKNIRLKQQRQGETKAFDFGSSCFEHQRNINTYIQSRFYRTPKVMLFCKYNVSIGNSQLPAAAAAAAAVAAGSRLPLDAAVPTGMEGMRSKRKRRRLSSTTTATARNRTISDASADQHQAGEAPDLKRPIDVCGGCTQSSKTASYRSGFASPVTGSTGRQHLWTNESHFHAGAAAASELLEDDTHGDEDEHGEDETTVDIYDDECGNFVKPQSHPMFAEDVQNIASSRPQVSQQTCQQETVVVAAPLSSAKPVPQPQSDPQELPELRAFDIVSELSQFESTGGNGSSAIVGLASDGRSPPPPCTPQPATTASTEPVLSQALSATPYSHSIEGQSMFAAYPPHGIMSLQKRPHLFLQQQQEQQEQQVDLSGSMVDPGVPPPPARYPGSRPPMVWRQPVSQWFPQFKSQTAYVAANQQQQQQRRQHQQMQHSFQAAVCRGDSPSIMSSVGAGAMSPKSRQSPLPLVYDQTPMASGNGMLMSQQLTTMLGQASEERQRLVACIMRSGKTRNASGIDRPLRLCSMPTWSIPN</sequence>
<feature type="domain" description="Protein kinase" evidence="7">
    <location>
        <begin position="42"/>
        <end position="356"/>
    </location>
</feature>
<evidence type="ECO:0000256" key="3">
    <source>
        <dbReference type="ARBA" id="ARBA00022741"/>
    </source>
</evidence>
<evidence type="ECO:0000313" key="9">
    <source>
        <dbReference type="Proteomes" id="UP000267029"/>
    </source>
</evidence>
<keyword evidence="5" id="KW-0067">ATP-binding</keyword>
<evidence type="ECO:0000313" key="8">
    <source>
        <dbReference type="EMBL" id="VDD84231.1"/>
    </source>
</evidence>
<evidence type="ECO:0000256" key="2">
    <source>
        <dbReference type="ARBA" id="ARBA00022679"/>
    </source>
</evidence>
<dbReference type="STRING" id="53468.A0A0R3UQS8"/>
<evidence type="ECO:0000256" key="1">
    <source>
        <dbReference type="ARBA" id="ARBA00022527"/>
    </source>
</evidence>
<dbReference type="PROSITE" id="PS50011">
    <property type="entry name" value="PROTEIN_KINASE_DOM"/>
    <property type="match status" value="1"/>
</dbReference>
<name>A0A0R3UQS8_MESCO</name>
<feature type="region of interest" description="Disordered" evidence="6">
    <location>
        <begin position="432"/>
        <end position="454"/>
    </location>
</feature>
<dbReference type="Gene3D" id="3.30.200.20">
    <property type="entry name" value="Phosphorylase Kinase, domain 1"/>
    <property type="match status" value="1"/>
</dbReference>
<feature type="region of interest" description="Disordered" evidence="6">
    <location>
        <begin position="223"/>
        <end position="270"/>
    </location>
</feature>
<dbReference type="SMART" id="SM00220">
    <property type="entry name" value="S_TKc"/>
    <property type="match status" value="1"/>
</dbReference>
<evidence type="ECO:0000256" key="4">
    <source>
        <dbReference type="ARBA" id="ARBA00022777"/>
    </source>
</evidence>
<dbReference type="SUPFAM" id="SSF56112">
    <property type="entry name" value="Protein kinase-like (PK-like)"/>
    <property type="match status" value="1"/>
</dbReference>
<organism evidence="8 9">
    <name type="scientific">Mesocestoides corti</name>
    <name type="common">Flatworm</name>
    <dbReference type="NCBI Taxonomy" id="53468"/>
    <lineage>
        <taxon>Eukaryota</taxon>
        <taxon>Metazoa</taxon>
        <taxon>Spiralia</taxon>
        <taxon>Lophotrochozoa</taxon>
        <taxon>Platyhelminthes</taxon>
        <taxon>Cestoda</taxon>
        <taxon>Eucestoda</taxon>
        <taxon>Cyclophyllidea</taxon>
        <taxon>Mesocestoididae</taxon>
        <taxon>Mesocestoides</taxon>
    </lineage>
</organism>
<feature type="compositionally biased region" description="Low complexity" evidence="6">
    <location>
        <begin position="237"/>
        <end position="247"/>
    </location>
</feature>
<keyword evidence="3" id="KW-0547">Nucleotide-binding</keyword>
<dbReference type="GO" id="GO:0005524">
    <property type="term" value="F:ATP binding"/>
    <property type="evidence" value="ECO:0007669"/>
    <property type="project" value="UniProtKB-KW"/>
</dbReference>
<keyword evidence="9" id="KW-1185">Reference proteome</keyword>
<keyword evidence="2" id="KW-0808">Transferase</keyword>
<dbReference type="Pfam" id="PF00069">
    <property type="entry name" value="Pkinase"/>
    <property type="match status" value="1"/>
</dbReference>
<dbReference type="AlphaFoldDB" id="A0A0R3UQS8"/>
<evidence type="ECO:0000256" key="6">
    <source>
        <dbReference type="SAM" id="MobiDB-lite"/>
    </source>
</evidence>
<dbReference type="GO" id="GO:0004674">
    <property type="term" value="F:protein serine/threonine kinase activity"/>
    <property type="evidence" value="ECO:0007669"/>
    <property type="project" value="UniProtKB-KW"/>
</dbReference>
<dbReference type="PANTHER" id="PTHR24058">
    <property type="entry name" value="DUAL SPECIFICITY PROTEIN KINASE"/>
    <property type="match status" value="1"/>
</dbReference>
<dbReference type="InterPro" id="IPR000719">
    <property type="entry name" value="Prot_kinase_dom"/>
</dbReference>
<keyword evidence="4" id="KW-0418">Kinase</keyword>
<gene>
    <name evidence="8" type="ORF">MCOS_LOCUS10234</name>
</gene>
<dbReference type="Gene3D" id="1.10.510.10">
    <property type="entry name" value="Transferase(Phosphotransferase) domain 1"/>
    <property type="match status" value="1"/>
</dbReference>
<dbReference type="InterPro" id="IPR050494">
    <property type="entry name" value="Ser_Thr_dual-spec_kinase"/>
</dbReference>